<keyword evidence="4" id="KW-1185">Reference proteome</keyword>
<dbReference type="GO" id="GO:0016787">
    <property type="term" value="F:hydrolase activity"/>
    <property type="evidence" value="ECO:0007669"/>
    <property type="project" value="UniProtKB-KW"/>
</dbReference>
<evidence type="ECO:0000256" key="2">
    <source>
        <dbReference type="ARBA" id="ARBA00022842"/>
    </source>
</evidence>
<dbReference type="SUPFAM" id="SSF56784">
    <property type="entry name" value="HAD-like"/>
    <property type="match status" value="1"/>
</dbReference>
<organism evidence="3 4">
    <name type="scientific">Pyrobaculum calidifontis (strain DSM 21063 / JCM 11548 / VA1)</name>
    <dbReference type="NCBI Taxonomy" id="410359"/>
    <lineage>
        <taxon>Archaea</taxon>
        <taxon>Thermoproteota</taxon>
        <taxon>Thermoprotei</taxon>
        <taxon>Thermoproteales</taxon>
        <taxon>Thermoproteaceae</taxon>
        <taxon>Pyrobaculum</taxon>
    </lineage>
</organism>
<dbReference type="Gene3D" id="1.10.150.520">
    <property type="match status" value="1"/>
</dbReference>
<dbReference type="PANTHER" id="PTHR46470:SF4">
    <property type="entry name" value="5-AMINO-6-(5-PHOSPHO-D-RIBITYLAMINO)URACIL PHOSPHATASE YIGB"/>
    <property type="match status" value="1"/>
</dbReference>
<dbReference type="RefSeq" id="WP_011849239.1">
    <property type="nucleotide sequence ID" value="NC_009073.1"/>
</dbReference>
<dbReference type="KEGG" id="pcl:Pcal_0554"/>
<evidence type="ECO:0000313" key="4">
    <source>
        <dbReference type="Proteomes" id="UP000001431"/>
    </source>
</evidence>
<dbReference type="SFLD" id="SFLDS00003">
    <property type="entry name" value="Haloacid_Dehalogenase"/>
    <property type="match status" value="1"/>
</dbReference>
<dbReference type="PANTHER" id="PTHR46470">
    <property type="entry name" value="N-ACYLNEURAMINATE-9-PHOSPHATASE"/>
    <property type="match status" value="1"/>
</dbReference>
<keyword evidence="2" id="KW-0460">Magnesium</keyword>
<dbReference type="AlphaFoldDB" id="A3MTL4"/>
<dbReference type="HOGENOM" id="CLU_093397_0_0_2"/>
<dbReference type="OrthoDB" id="26932at2157"/>
<sequence>MATVLVDLDGTLIPLDAWEPVFLEVCERIARQVGATAEEVWKRARRRNLELMRAFAVEAFDWQSLFRSVAEELGAREVPDLVEVLYKHIHTFRVNRGAFEALRRLREAGHRVEIATNGLAVYQMVVIKHLGLDGLIDGVRTSDRFGCPKTCPQYFQGADVMVGDNAVFDVYFPQRFGLLTIFYGDWDRAARVYGERLGVDLTSTRPDAEIDSLEELPEAVETVLKRRLSKG</sequence>
<dbReference type="Proteomes" id="UP000001431">
    <property type="component" value="Chromosome"/>
</dbReference>
<evidence type="ECO:0000313" key="3">
    <source>
        <dbReference type="EMBL" id="ABO07981.1"/>
    </source>
</evidence>
<dbReference type="STRING" id="410359.Pcal_0554"/>
<dbReference type="eggNOG" id="arCOG02291">
    <property type="taxonomic scope" value="Archaea"/>
</dbReference>
<accession>A3MTL4</accession>
<dbReference type="Gene3D" id="3.40.50.1000">
    <property type="entry name" value="HAD superfamily/HAD-like"/>
    <property type="match status" value="1"/>
</dbReference>
<dbReference type="InterPro" id="IPR023214">
    <property type="entry name" value="HAD_sf"/>
</dbReference>
<dbReference type="InterPro" id="IPR036412">
    <property type="entry name" value="HAD-like_sf"/>
</dbReference>
<dbReference type="Pfam" id="PF00702">
    <property type="entry name" value="Hydrolase"/>
    <property type="match status" value="1"/>
</dbReference>
<dbReference type="InterPro" id="IPR051400">
    <property type="entry name" value="HAD-like_hydrolase"/>
</dbReference>
<dbReference type="SFLD" id="SFLDG01129">
    <property type="entry name" value="C1.5:_HAD__Beta-PGM__Phosphata"/>
    <property type="match status" value="1"/>
</dbReference>
<evidence type="ECO:0000256" key="1">
    <source>
        <dbReference type="ARBA" id="ARBA00022801"/>
    </source>
</evidence>
<keyword evidence="1 3" id="KW-0378">Hydrolase</keyword>
<dbReference type="GeneID" id="4908961"/>
<gene>
    <name evidence="3" type="ordered locus">Pcal_0554</name>
</gene>
<dbReference type="EMBL" id="CP000561">
    <property type="protein sequence ID" value="ABO07981.1"/>
    <property type="molecule type" value="Genomic_DNA"/>
</dbReference>
<name>A3MTL4_PYRCJ</name>
<reference evidence="3" key="1">
    <citation type="submission" date="2007-02" db="EMBL/GenBank/DDBJ databases">
        <title>Complete sequence of Pyrobaculum calidifontis JCM 11548.</title>
        <authorList>
            <consortium name="US DOE Joint Genome Institute"/>
            <person name="Copeland A."/>
            <person name="Lucas S."/>
            <person name="Lapidus A."/>
            <person name="Barry K."/>
            <person name="Glavina del Rio T."/>
            <person name="Dalin E."/>
            <person name="Tice H."/>
            <person name="Pitluck S."/>
            <person name="Chain P."/>
            <person name="Malfatti S."/>
            <person name="Shin M."/>
            <person name="Vergez L."/>
            <person name="Schmutz J."/>
            <person name="Larimer F."/>
            <person name="Land M."/>
            <person name="Hauser L."/>
            <person name="Kyrpides N."/>
            <person name="Mikhailova N."/>
            <person name="Cozen A.E."/>
            <person name="Fitz-Gibbon S.T."/>
            <person name="House C.H."/>
            <person name="Saltikov C."/>
            <person name="Lowe T.M."/>
            <person name="Richardson P."/>
        </authorList>
    </citation>
    <scope>NUCLEOTIDE SEQUENCE [LARGE SCALE GENOMIC DNA]</scope>
    <source>
        <strain evidence="3">JCM 11548</strain>
    </source>
</reference>
<protein>
    <submittedName>
        <fullName evidence="3">Haloacid dehalogenase domain protein hydrolase</fullName>
    </submittedName>
</protein>
<proteinExistence type="predicted"/>